<dbReference type="KEGG" id="rht:NT26_0574"/>
<dbReference type="RefSeq" id="WP_052637256.1">
    <property type="nucleotide sequence ID" value="NZ_FO082820.1"/>
</dbReference>
<feature type="transmembrane region" description="Helical" evidence="9">
    <location>
        <begin position="39"/>
        <end position="64"/>
    </location>
</feature>
<keyword evidence="7" id="KW-0625">Polysaccharide transport</keyword>
<evidence type="ECO:0000313" key="11">
    <source>
        <dbReference type="EMBL" id="CCF18298.1"/>
    </source>
</evidence>
<keyword evidence="5 9" id="KW-0812">Transmembrane</keyword>
<evidence type="ECO:0000256" key="8">
    <source>
        <dbReference type="ARBA" id="ARBA00023136"/>
    </source>
</evidence>
<sequence length="273" mass="30906">MMSMRARKFFEPFRSIWHNRELYRRVLLRDIQSSFRGSALGLAWIVVIPLVLVAIYTFVFGVVLNSTWIAATGSPFEVPLIFFTGLTVFGFFMEIIGRAPNYIRDNRIYVTKIIFPLDILGWVLVGTAFFKLCVNLLLLLGFLVFVTGRIPSGMLLLPFLLVPFVLLTLGIAWILAAIGAFVRDLSHVLQALGPIIMFLSPVFYSVQQVPEMFQTPYFLNPLTYVLESLRNLLFFGQAFSIHSYIIYCGAAAVVFLAGFSFFQKLRPGFADVI</sequence>
<dbReference type="OrthoDB" id="9786910at2"/>
<feature type="transmembrane region" description="Helical" evidence="9">
    <location>
        <begin position="117"/>
        <end position="145"/>
    </location>
</feature>
<feature type="transmembrane region" description="Helical" evidence="9">
    <location>
        <begin position="157"/>
        <end position="181"/>
    </location>
</feature>
<dbReference type="STRING" id="1125847.NT26_0574"/>
<dbReference type="Proteomes" id="UP000010792">
    <property type="component" value="Chromosome"/>
</dbReference>
<comment type="similarity">
    <text evidence="2 9">Belongs to the ABC-2 integral membrane protein family.</text>
</comment>
<evidence type="ECO:0000256" key="1">
    <source>
        <dbReference type="ARBA" id="ARBA00004651"/>
    </source>
</evidence>
<feature type="transmembrane region" description="Helical" evidence="9">
    <location>
        <begin position="241"/>
        <end position="262"/>
    </location>
</feature>
<dbReference type="GO" id="GO:0140359">
    <property type="term" value="F:ABC-type transporter activity"/>
    <property type="evidence" value="ECO:0007669"/>
    <property type="project" value="InterPro"/>
</dbReference>
<keyword evidence="12" id="KW-1185">Reference proteome</keyword>
<dbReference type="GO" id="GO:0015774">
    <property type="term" value="P:polysaccharide transport"/>
    <property type="evidence" value="ECO:0007669"/>
    <property type="project" value="UniProtKB-KW"/>
</dbReference>
<dbReference type="PANTHER" id="PTHR30413">
    <property type="entry name" value="INNER MEMBRANE TRANSPORT PERMEASE"/>
    <property type="match status" value="1"/>
</dbReference>
<proteinExistence type="inferred from homology"/>
<evidence type="ECO:0000256" key="5">
    <source>
        <dbReference type="ARBA" id="ARBA00022692"/>
    </source>
</evidence>
<evidence type="ECO:0000256" key="7">
    <source>
        <dbReference type="ARBA" id="ARBA00023047"/>
    </source>
</evidence>
<reference evidence="11 12" key="1">
    <citation type="journal article" date="2013" name="Genome Biol. Evol.">
        <title>Life in an arsenic-containing gold mine: genome and physiology of the autotrophic arsenite-oxidizing bacterium rhizobium sp. NT-26.</title>
        <authorList>
            <person name="Andres J."/>
            <person name="Arsene-Ploetze F."/>
            <person name="Barbe V."/>
            <person name="Brochier-Armanet C."/>
            <person name="Cleiss-Arnold J."/>
            <person name="Coppee J.Y."/>
            <person name="Dillies M.A."/>
            <person name="Geist"/>
            <person name="L"/>
            <person name="Joublin A."/>
            <person name="Koechler S."/>
            <person name="Lassalle F."/>
            <person name="Marchal M."/>
            <person name="Medigue C."/>
            <person name="Muller D."/>
            <person name="Nesme X."/>
            <person name="Plewniak F."/>
            <person name="Proux C."/>
            <person name="Ramirez-Bahena M.H."/>
            <person name="Schenowitz C."/>
            <person name="Sismeiro O."/>
            <person name="Vallenet D."/>
            <person name="Santini J.M."/>
            <person name="Bertin P.N."/>
        </authorList>
    </citation>
    <scope>NUCLEOTIDE SEQUENCE [LARGE SCALE GENOMIC DNA]</scope>
    <source>
        <strain evidence="11 12">NT-26</strain>
    </source>
</reference>
<dbReference type="PANTHER" id="PTHR30413:SF10">
    <property type="entry name" value="CAPSULE POLYSACCHARIDE EXPORT INNER-MEMBRANE PROTEIN CTRC"/>
    <property type="match status" value="1"/>
</dbReference>
<evidence type="ECO:0000256" key="4">
    <source>
        <dbReference type="ARBA" id="ARBA00022475"/>
    </source>
</evidence>
<feature type="domain" description="ABC transmembrane type-2" evidence="10">
    <location>
        <begin position="40"/>
        <end position="265"/>
    </location>
</feature>
<dbReference type="PROSITE" id="PS51012">
    <property type="entry name" value="ABC_TM2"/>
    <property type="match status" value="1"/>
</dbReference>
<dbReference type="Pfam" id="PF01061">
    <property type="entry name" value="ABC2_membrane"/>
    <property type="match status" value="1"/>
</dbReference>
<name>L0NB38_9HYPH</name>
<gene>
    <name evidence="11" type="ORF">NT26_0574</name>
</gene>
<evidence type="ECO:0000256" key="2">
    <source>
        <dbReference type="ARBA" id="ARBA00007783"/>
    </source>
</evidence>
<feature type="transmembrane region" description="Helical" evidence="9">
    <location>
        <begin position="76"/>
        <end position="96"/>
    </location>
</feature>
<keyword evidence="7" id="KW-0762">Sugar transport</keyword>
<accession>L0NB38</accession>
<keyword evidence="3 9" id="KW-0813">Transport</keyword>
<evidence type="ECO:0000256" key="3">
    <source>
        <dbReference type="ARBA" id="ARBA00022448"/>
    </source>
</evidence>
<dbReference type="InterPro" id="IPR013525">
    <property type="entry name" value="ABC2_TM"/>
</dbReference>
<evidence type="ECO:0000313" key="12">
    <source>
        <dbReference type="Proteomes" id="UP000010792"/>
    </source>
</evidence>
<evidence type="ECO:0000259" key="10">
    <source>
        <dbReference type="PROSITE" id="PS51012"/>
    </source>
</evidence>
<dbReference type="EMBL" id="FO082820">
    <property type="protein sequence ID" value="CCF18298.1"/>
    <property type="molecule type" value="Genomic_DNA"/>
</dbReference>
<feature type="transmembrane region" description="Helical" evidence="9">
    <location>
        <begin position="188"/>
        <end position="206"/>
    </location>
</feature>
<keyword evidence="6 9" id="KW-1133">Transmembrane helix</keyword>
<keyword evidence="4 9" id="KW-1003">Cell membrane</keyword>
<dbReference type="AlphaFoldDB" id="L0NB38"/>
<dbReference type="GO" id="GO:0005886">
    <property type="term" value="C:plasma membrane"/>
    <property type="evidence" value="ECO:0007669"/>
    <property type="project" value="UniProtKB-SubCell"/>
</dbReference>
<dbReference type="InterPro" id="IPR047817">
    <property type="entry name" value="ABC2_TM_bact-type"/>
</dbReference>
<comment type="subcellular location">
    <subcellularLocation>
        <location evidence="9">Cell inner membrane</location>
        <topology evidence="9">Multi-pass membrane protein</topology>
    </subcellularLocation>
    <subcellularLocation>
        <location evidence="1">Cell membrane</location>
        <topology evidence="1">Multi-pass membrane protein</topology>
    </subcellularLocation>
</comment>
<keyword evidence="8 9" id="KW-0472">Membrane</keyword>
<protein>
    <recommendedName>
        <fullName evidence="9">Transport permease protein</fullName>
    </recommendedName>
</protein>
<evidence type="ECO:0000256" key="6">
    <source>
        <dbReference type="ARBA" id="ARBA00022989"/>
    </source>
</evidence>
<organism evidence="11 12">
    <name type="scientific">Pseudorhizobium banfieldiae</name>
    <dbReference type="NCBI Taxonomy" id="1125847"/>
    <lineage>
        <taxon>Bacteria</taxon>
        <taxon>Pseudomonadati</taxon>
        <taxon>Pseudomonadota</taxon>
        <taxon>Alphaproteobacteria</taxon>
        <taxon>Hyphomicrobiales</taxon>
        <taxon>Rhizobiaceae</taxon>
        <taxon>Rhizobium/Agrobacterium group</taxon>
        <taxon>Pseudorhizobium</taxon>
    </lineage>
</organism>
<evidence type="ECO:0000256" key="9">
    <source>
        <dbReference type="RuleBase" id="RU361157"/>
    </source>
</evidence>
<dbReference type="GO" id="GO:0015920">
    <property type="term" value="P:lipopolysaccharide transport"/>
    <property type="evidence" value="ECO:0007669"/>
    <property type="project" value="TreeGrafter"/>
</dbReference>